<dbReference type="RefSeq" id="XP_011100701.1">
    <property type="nucleotide sequence ID" value="XM_011102399.2"/>
</dbReference>
<dbReference type="InParanoid" id="A0A6I9UQ21"/>
<dbReference type="PROSITE" id="PS50882">
    <property type="entry name" value="YTH"/>
    <property type="match status" value="1"/>
</dbReference>
<dbReference type="CDD" id="cd21134">
    <property type="entry name" value="YTH"/>
    <property type="match status" value="1"/>
</dbReference>
<evidence type="ECO:0000259" key="3">
    <source>
        <dbReference type="PROSITE" id="PS50882"/>
    </source>
</evidence>
<feature type="domain" description="YTH" evidence="3">
    <location>
        <begin position="355"/>
        <end position="496"/>
    </location>
</feature>
<evidence type="ECO:0000256" key="2">
    <source>
        <dbReference type="SAM" id="MobiDB-lite"/>
    </source>
</evidence>
<proteinExistence type="inferred from homology"/>
<dbReference type="Proteomes" id="UP000504604">
    <property type="component" value="Unplaced"/>
</dbReference>
<organism evidence="4 5">
    <name type="scientific">Sesamum indicum</name>
    <name type="common">Oriental sesame</name>
    <name type="synonym">Sesamum orientale</name>
    <dbReference type="NCBI Taxonomy" id="4182"/>
    <lineage>
        <taxon>Eukaryota</taxon>
        <taxon>Viridiplantae</taxon>
        <taxon>Streptophyta</taxon>
        <taxon>Embryophyta</taxon>
        <taxon>Tracheophyta</taxon>
        <taxon>Spermatophyta</taxon>
        <taxon>Magnoliopsida</taxon>
        <taxon>eudicotyledons</taxon>
        <taxon>Gunneridae</taxon>
        <taxon>Pentapetalae</taxon>
        <taxon>asterids</taxon>
        <taxon>lamiids</taxon>
        <taxon>Lamiales</taxon>
        <taxon>Pedaliaceae</taxon>
        <taxon>Sesamum</taxon>
    </lineage>
</organism>
<keyword evidence="4" id="KW-1185">Reference proteome</keyword>
<dbReference type="PANTHER" id="PTHR12357">
    <property type="entry name" value="YTH YT521-B HOMOLOGY DOMAIN-CONTAINING"/>
    <property type="match status" value="1"/>
</dbReference>
<dbReference type="GO" id="GO:1990247">
    <property type="term" value="F:N6-methyladenosine-containing RNA reader activity"/>
    <property type="evidence" value="ECO:0007669"/>
    <property type="project" value="UniProtKB-UniRule"/>
</dbReference>
<accession>A0A6I9UQ21</accession>
<sequence length="686" mass="75105">MYLIQDTVSNPQSTAQFGRFGAMYNEGTPDYFLDQGLYYPTATSYGYICTGIESTGDWDDHRMIFGLDGQDIQYTGLANESLPYVYYTPSYGYGESPYNPYNPYIPGAMIGLDGSIVAPPQYYALPSFENSVSPPAYVPLVLPSRLDTVASGMTDSFIENAVSVNKVDGSVAKYNLPSNAPNFSPAPVRDASSRRNSFASVPEGVRANTGSGKQPVPSMTSSSFMSPESSQIRWVGGPQGSENAPRVKATSGGSQLKSTFTSENGPSGFESGDLTRASIHKVKSKLLYERASDDVRVSHDTLSEQNRGPRTNKLRNQLIVKAYTARAGNPDAQGNIVIFLDQYNKVDFPVDYVNAKFFVIKSYSEDDVHKSIKYNVWSSTPNGNKKLNAAYEDAQKIAAGGSQYCPVFLFFSVNASGQFCGVAEMTGPVDFQRDMDFWQQDKWSGSFPVKWHIIKDLPNPNFRHIILENNENKPVTNSRDTQEICYKKGLEMLQIFKNYTSKTSLLDDFMYYENRQRILHEERSRLLRKSYENPYLVPLIDPPRKLQSPHDSPSIGDVNGTEGDANLTIVNLNKVPAGDESDGSMKNHSAPTGRVSLDFNGDDLMSVSGSCQVSADGVANVVDELKISALTIEPESGGGAVSNTTNGEVVNVVTIGSMPVKVMGTASSGFLTVGTIPLDPRALQRE</sequence>
<dbReference type="FunCoup" id="A0A6I9UQ21">
    <property type="interactions" value="1613"/>
</dbReference>
<evidence type="ECO:0000313" key="4">
    <source>
        <dbReference type="Proteomes" id="UP000504604"/>
    </source>
</evidence>
<feature type="compositionally biased region" description="Polar residues" evidence="2">
    <location>
        <begin position="251"/>
        <end position="265"/>
    </location>
</feature>
<comment type="function">
    <text evidence="1">Specifically recognizes and binds N6-methyladenosine (m6A)-containing RNAs, and regulates mRNA stability. M6A is a modification present at internal sites of mRNAs and some non-coding RNAs and plays a role in mRNA stability and processing.</text>
</comment>
<feature type="compositionally biased region" description="Low complexity" evidence="2">
    <location>
        <begin position="217"/>
        <end position="230"/>
    </location>
</feature>
<dbReference type="GO" id="GO:0005737">
    <property type="term" value="C:cytoplasm"/>
    <property type="evidence" value="ECO:0007669"/>
    <property type="project" value="TreeGrafter"/>
</dbReference>
<keyword evidence="1" id="KW-0694">RNA-binding</keyword>
<dbReference type="GO" id="GO:0003729">
    <property type="term" value="F:mRNA binding"/>
    <property type="evidence" value="ECO:0007669"/>
    <property type="project" value="UniProtKB-UniRule"/>
</dbReference>
<comment type="similarity">
    <text evidence="1">Belongs to the YTHDF family.</text>
</comment>
<dbReference type="Pfam" id="PF04146">
    <property type="entry name" value="YTH"/>
    <property type="match status" value="1"/>
</dbReference>
<name>A0A6I9UQ21_SESIN</name>
<dbReference type="InterPro" id="IPR007275">
    <property type="entry name" value="YTH_domain"/>
</dbReference>
<dbReference type="KEGG" id="sind:105178847"/>
<dbReference type="GeneID" id="105178847"/>
<reference evidence="5" key="1">
    <citation type="submission" date="2025-08" db="UniProtKB">
        <authorList>
            <consortium name="RefSeq"/>
        </authorList>
    </citation>
    <scope>IDENTIFICATION</scope>
</reference>
<evidence type="ECO:0000313" key="5">
    <source>
        <dbReference type="RefSeq" id="XP_011100701.1"/>
    </source>
</evidence>
<dbReference type="Gene3D" id="3.10.590.10">
    <property type="entry name" value="ph1033 like domains"/>
    <property type="match status" value="1"/>
</dbReference>
<dbReference type="AlphaFoldDB" id="A0A6I9UQ21"/>
<dbReference type="InterPro" id="IPR045168">
    <property type="entry name" value="YTH_prot"/>
</dbReference>
<feature type="region of interest" description="Disordered" evidence="2">
    <location>
        <begin position="176"/>
        <end position="272"/>
    </location>
</feature>
<protein>
    <recommendedName>
        <fullName evidence="1">YTH domain-containing family protein</fullName>
    </recommendedName>
</protein>
<dbReference type="PANTHER" id="PTHR12357:SF92">
    <property type="entry name" value="YTH DOMAIN-CONTAINING FAMILY PROTEIN"/>
    <property type="match status" value="1"/>
</dbReference>
<gene>
    <name evidence="5" type="primary">LOC105178847</name>
</gene>
<dbReference type="OrthoDB" id="306690at2759"/>
<evidence type="ECO:0000256" key="1">
    <source>
        <dbReference type="RuleBase" id="RU369095"/>
    </source>
</evidence>
<dbReference type="GO" id="GO:0061157">
    <property type="term" value="P:mRNA destabilization"/>
    <property type="evidence" value="ECO:0007669"/>
    <property type="project" value="TreeGrafter"/>
</dbReference>